<organism evidence="14 15">
    <name type="scientific">Protomyces lactucae-debilis</name>
    <dbReference type="NCBI Taxonomy" id="2754530"/>
    <lineage>
        <taxon>Eukaryota</taxon>
        <taxon>Fungi</taxon>
        <taxon>Dikarya</taxon>
        <taxon>Ascomycota</taxon>
        <taxon>Taphrinomycotina</taxon>
        <taxon>Taphrinomycetes</taxon>
        <taxon>Taphrinales</taxon>
        <taxon>Protomycetaceae</taxon>
        <taxon>Protomyces</taxon>
    </lineage>
</organism>
<dbReference type="EC" id="3.1.2.22" evidence="3"/>
<evidence type="ECO:0000256" key="10">
    <source>
        <dbReference type="ARBA" id="ARBA00029392"/>
    </source>
</evidence>
<dbReference type="RefSeq" id="XP_040727801.1">
    <property type="nucleotide sequence ID" value="XM_040872204.1"/>
</dbReference>
<dbReference type="InterPro" id="IPR050565">
    <property type="entry name" value="LYPA1-2/EST-like"/>
</dbReference>
<evidence type="ECO:0000256" key="6">
    <source>
        <dbReference type="ARBA" id="ARBA00022490"/>
    </source>
</evidence>
<reference evidence="14 15" key="1">
    <citation type="submission" date="2016-07" db="EMBL/GenBank/DDBJ databases">
        <title>Pervasive Adenine N6-methylation of Active Genes in Fungi.</title>
        <authorList>
            <consortium name="DOE Joint Genome Institute"/>
            <person name="Mondo S.J."/>
            <person name="Dannebaum R.O."/>
            <person name="Kuo R.C."/>
            <person name="Labutti K."/>
            <person name="Haridas S."/>
            <person name="Kuo A."/>
            <person name="Salamov A."/>
            <person name="Ahrendt S.R."/>
            <person name="Lipzen A."/>
            <person name="Sullivan W."/>
            <person name="Andreopoulos W.B."/>
            <person name="Clum A."/>
            <person name="Lindquist E."/>
            <person name="Daum C."/>
            <person name="Ramamoorthy G.K."/>
            <person name="Gryganskyi A."/>
            <person name="Culley D."/>
            <person name="Magnuson J.K."/>
            <person name="James T.Y."/>
            <person name="O'Malley M.A."/>
            <person name="Stajich J.E."/>
            <person name="Spatafora J.W."/>
            <person name="Visel A."/>
            <person name="Grigoriev I.V."/>
        </authorList>
    </citation>
    <scope>NUCLEOTIDE SEQUENCE [LARGE SCALE GENOMIC DNA]</scope>
    <source>
        <strain evidence="14 15">12-1054</strain>
    </source>
</reference>
<dbReference type="Proteomes" id="UP000193685">
    <property type="component" value="Unassembled WGS sequence"/>
</dbReference>
<dbReference type="PANTHER" id="PTHR10655:SF17">
    <property type="entry name" value="LYSOPHOSPHOLIPASE-LIKE PROTEIN 1"/>
    <property type="match status" value="1"/>
</dbReference>
<keyword evidence="5" id="KW-0719">Serine esterase</keyword>
<dbReference type="InterPro" id="IPR029058">
    <property type="entry name" value="AB_hydrolase_fold"/>
</dbReference>
<evidence type="ECO:0000256" key="7">
    <source>
        <dbReference type="ARBA" id="ARBA00022801"/>
    </source>
</evidence>
<dbReference type="FunFam" id="3.40.50.1820:FF:000010">
    <property type="entry name" value="Acyl-protein thioesterase 2"/>
    <property type="match status" value="1"/>
</dbReference>
<protein>
    <recommendedName>
        <fullName evidence="4">Acyl-protein thioesterase 1</fullName>
        <ecNumber evidence="3">3.1.2.22</ecNumber>
    </recommendedName>
    <alternativeName>
        <fullName evidence="11">Palmitoyl-protein hydrolase</fullName>
    </alternativeName>
</protein>
<evidence type="ECO:0000256" key="12">
    <source>
        <dbReference type="ARBA" id="ARBA00047337"/>
    </source>
</evidence>
<sequence length="223" mass="23802">MPGISIPARAQHTASVIFAHGLGDSGAGWSFLPELMAAQKLLPGVKWILPNAPMLPVTVNMGMKMPAWYDIASLGDIDQRTEDEAGMLKSAASLHALVDEEIAGGLASNKVVLAGFSQGCAMALLAGLTCKKPLAAIVGMSGYLPLREKLPNLATEANKETPIWLAHGTADPVVNPKFGQLSQSYLKEKMGRKVEWQTYQGLAHSADPRELMDLAAFLKRVLA</sequence>
<dbReference type="EMBL" id="MCFI01000002">
    <property type="protein sequence ID" value="ORY86945.1"/>
    <property type="molecule type" value="Genomic_DNA"/>
</dbReference>
<keyword evidence="6" id="KW-0963">Cytoplasm</keyword>
<evidence type="ECO:0000256" key="11">
    <source>
        <dbReference type="ARBA" id="ARBA00031195"/>
    </source>
</evidence>
<evidence type="ECO:0000256" key="8">
    <source>
        <dbReference type="ARBA" id="ARBA00022832"/>
    </source>
</evidence>
<comment type="caution">
    <text evidence="14">The sequence shown here is derived from an EMBL/GenBank/DDBJ whole genome shotgun (WGS) entry which is preliminary data.</text>
</comment>
<comment type="similarity">
    <text evidence="2">Belongs to the AB hydrolase superfamily. AB hydrolase 2 family.</text>
</comment>
<evidence type="ECO:0000256" key="9">
    <source>
        <dbReference type="ARBA" id="ARBA00023098"/>
    </source>
</evidence>
<comment type="function">
    <text evidence="10">Hydrolyzes fatty acids from S-acylated cysteine residues in proteins with a strong preference for palmitoylated G-alpha proteins over other acyl substrates. Mediates the deacylation of G-alpha proteins such as GPA1 in vivo, but has weak or no activity toward palmitoylated Ras proteins. Has weak lysophospholipase activity in vitro; however such activity may not exist in vivo.</text>
</comment>
<dbReference type="Gene3D" id="3.40.50.1820">
    <property type="entry name" value="alpha/beta hydrolase"/>
    <property type="match status" value="1"/>
</dbReference>
<dbReference type="AlphaFoldDB" id="A0A1Y2FWA4"/>
<dbReference type="SUPFAM" id="SSF53474">
    <property type="entry name" value="alpha/beta-Hydrolases"/>
    <property type="match status" value="1"/>
</dbReference>
<keyword evidence="7" id="KW-0378">Hydrolase</keyword>
<dbReference type="GO" id="GO:0006631">
    <property type="term" value="P:fatty acid metabolic process"/>
    <property type="evidence" value="ECO:0007669"/>
    <property type="project" value="UniProtKB-KW"/>
</dbReference>
<evidence type="ECO:0000313" key="14">
    <source>
        <dbReference type="EMBL" id="ORY86945.1"/>
    </source>
</evidence>
<keyword evidence="15" id="KW-1185">Reference proteome</keyword>
<evidence type="ECO:0000256" key="2">
    <source>
        <dbReference type="ARBA" id="ARBA00006499"/>
    </source>
</evidence>
<name>A0A1Y2FWA4_PROLT</name>
<dbReference type="OrthoDB" id="2418081at2759"/>
<dbReference type="GO" id="GO:0005737">
    <property type="term" value="C:cytoplasm"/>
    <property type="evidence" value="ECO:0007669"/>
    <property type="project" value="UniProtKB-SubCell"/>
</dbReference>
<evidence type="ECO:0000259" key="13">
    <source>
        <dbReference type="Pfam" id="PF02230"/>
    </source>
</evidence>
<evidence type="ECO:0000313" key="15">
    <source>
        <dbReference type="Proteomes" id="UP000193685"/>
    </source>
</evidence>
<evidence type="ECO:0000256" key="3">
    <source>
        <dbReference type="ARBA" id="ARBA00012423"/>
    </source>
</evidence>
<dbReference type="Pfam" id="PF02230">
    <property type="entry name" value="Abhydrolase_2"/>
    <property type="match status" value="1"/>
</dbReference>
<keyword evidence="9" id="KW-0443">Lipid metabolism</keyword>
<evidence type="ECO:0000256" key="4">
    <source>
        <dbReference type="ARBA" id="ARBA00014923"/>
    </source>
</evidence>
<dbReference type="InterPro" id="IPR003140">
    <property type="entry name" value="PLipase/COase/thioEstase"/>
</dbReference>
<dbReference type="PANTHER" id="PTHR10655">
    <property type="entry name" value="LYSOPHOSPHOLIPASE-RELATED"/>
    <property type="match status" value="1"/>
</dbReference>
<accession>A0A1Y2FWA4</accession>
<comment type="subcellular location">
    <subcellularLocation>
        <location evidence="1">Cytoplasm</location>
    </subcellularLocation>
</comment>
<dbReference type="OMA" id="WYDILAM"/>
<keyword evidence="8" id="KW-0276">Fatty acid metabolism</keyword>
<proteinExistence type="inferred from homology"/>
<feature type="domain" description="Phospholipase/carboxylesterase/thioesterase" evidence="13">
    <location>
        <begin position="8"/>
        <end position="220"/>
    </location>
</feature>
<comment type="catalytic activity">
    <reaction evidence="12">
        <text>S-hexadecanoyl-L-cysteinyl-[protein] + H2O = L-cysteinyl-[protein] + hexadecanoate + H(+)</text>
        <dbReference type="Rhea" id="RHEA:19233"/>
        <dbReference type="Rhea" id="RHEA-COMP:10131"/>
        <dbReference type="Rhea" id="RHEA-COMP:11032"/>
        <dbReference type="ChEBI" id="CHEBI:7896"/>
        <dbReference type="ChEBI" id="CHEBI:15377"/>
        <dbReference type="ChEBI" id="CHEBI:15378"/>
        <dbReference type="ChEBI" id="CHEBI:29950"/>
        <dbReference type="ChEBI" id="CHEBI:74151"/>
        <dbReference type="EC" id="3.1.2.22"/>
    </reaction>
</comment>
<evidence type="ECO:0000256" key="1">
    <source>
        <dbReference type="ARBA" id="ARBA00004496"/>
    </source>
</evidence>
<dbReference type="STRING" id="56484.A0A1Y2FWA4"/>
<dbReference type="GeneID" id="63788803"/>
<gene>
    <name evidence="14" type="ORF">BCR37DRAFT_411733</name>
</gene>
<evidence type="ECO:0000256" key="5">
    <source>
        <dbReference type="ARBA" id="ARBA00022487"/>
    </source>
</evidence>
<dbReference type="GO" id="GO:0052689">
    <property type="term" value="F:carboxylic ester hydrolase activity"/>
    <property type="evidence" value="ECO:0007669"/>
    <property type="project" value="UniProtKB-KW"/>
</dbReference>
<dbReference type="GO" id="GO:0008474">
    <property type="term" value="F:palmitoyl-(protein) hydrolase activity"/>
    <property type="evidence" value="ECO:0007669"/>
    <property type="project" value="UniProtKB-EC"/>
</dbReference>